<dbReference type="Pfam" id="PF00456">
    <property type="entry name" value="Transketolase_N"/>
    <property type="match status" value="1"/>
</dbReference>
<comment type="catalytic activity">
    <reaction evidence="8 9">
        <text>N(6)-[(R)-lipoyl]-L-lysyl-[protein] + pyruvate + H(+) = N(6)-[(R)-S(8)-acetyldihydrolipoyl]-L-lysyl-[protein] + CO2</text>
        <dbReference type="Rhea" id="RHEA:19189"/>
        <dbReference type="Rhea" id="RHEA-COMP:10474"/>
        <dbReference type="Rhea" id="RHEA-COMP:10478"/>
        <dbReference type="ChEBI" id="CHEBI:15361"/>
        <dbReference type="ChEBI" id="CHEBI:15378"/>
        <dbReference type="ChEBI" id="CHEBI:16526"/>
        <dbReference type="ChEBI" id="CHEBI:83099"/>
        <dbReference type="ChEBI" id="CHEBI:83111"/>
        <dbReference type="EC" id="1.2.4.1"/>
    </reaction>
</comment>
<dbReference type="InterPro" id="IPR005474">
    <property type="entry name" value="Transketolase_N"/>
</dbReference>
<feature type="binding site" evidence="10">
    <location>
        <position position="270"/>
    </location>
    <ligand>
        <name>Mg(2+)</name>
        <dbReference type="ChEBI" id="CHEBI:18420"/>
    </ligand>
</feature>
<keyword evidence="6 9" id="KW-0786">Thiamine pyrophosphate</keyword>
<protein>
    <recommendedName>
        <fullName evidence="4 9">Pyruvate dehydrogenase E1 component</fullName>
        <ecNumber evidence="3 9">1.2.4.1</ecNumber>
    </recommendedName>
</protein>
<dbReference type="FunFam" id="3.40.50.970:FF:000011">
    <property type="entry name" value="Pyruvate dehydrogenase E1 component"/>
    <property type="match status" value="1"/>
</dbReference>
<evidence type="ECO:0000256" key="5">
    <source>
        <dbReference type="ARBA" id="ARBA00023002"/>
    </source>
</evidence>
<dbReference type="Gene3D" id="3.40.50.970">
    <property type="match status" value="2"/>
</dbReference>
<dbReference type="AlphaFoldDB" id="A0A842HKW3"/>
<dbReference type="NCBIfam" id="TIGR00759">
    <property type="entry name" value="aceE"/>
    <property type="match status" value="1"/>
</dbReference>
<keyword evidence="5 9" id="KW-0560">Oxidoreductase</keyword>
<evidence type="ECO:0000256" key="6">
    <source>
        <dbReference type="ARBA" id="ARBA00023052"/>
    </source>
</evidence>
<dbReference type="PANTHER" id="PTHR43825">
    <property type="entry name" value="PYRUVATE DEHYDROGENASE E1 COMPONENT"/>
    <property type="match status" value="1"/>
</dbReference>
<evidence type="ECO:0000313" key="14">
    <source>
        <dbReference type="EMBL" id="MBC2769379.1"/>
    </source>
</evidence>
<feature type="domain" description="Pyruvate dehydrogenase E1 component middle" evidence="12">
    <location>
        <begin position="499"/>
        <end position="710"/>
    </location>
</feature>
<keyword evidence="10" id="KW-0460">Magnesium</keyword>
<dbReference type="InterPro" id="IPR009014">
    <property type="entry name" value="Transketo_C/PFOR_II"/>
</dbReference>
<dbReference type="PANTHER" id="PTHR43825:SF3">
    <property type="entry name" value="PYRUVATE DEHYDROGENASE E1 COMPONENT"/>
    <property type="match status" value="1"/>
</dbReference>
<dbReference type="InterPro" id="IPR041621">
    <property type="entry name" value="PDH_E1_M"/>
</dbReference>
<proteinExistence type="predicted"/>
<dbReference type="EMBL" id="JACJUU010000003">
    <property type="protein sequence ID" value="MBC2769379.1"/>
    <property type="molecule type" value="Genomic_DNA"/>
</dbReference>
<evidence type="ECO:0000256" key="3">
    <source>
        <dbReference type="ARBA" id="ARBA00012281"/>
    </source>
</evidence>
<keyword evidence="10" id="KW-0479">Metal-binding</keyword>
<evidence type="ECO:0000256" key="4">
    <source>
        <dbReference type="ARBA" id="ARBA00017172"/>
    </source>
</evidence>
<dbReference type="RefSeq" id="WP_185779117.1">
    <property type="nucleotide sequence ID" value="NZ_JACJUU010000003.1"/>
</dbReference>
<name>A0A842HKW3_9BURK</name>
<comment type="caution">
    <text evidence="14">The sequence shown here is derived from an EMBL/GenBank/DDBJ whole genome shotgun (WGS) entry which is preliminary data.</text>
</comment>
<organism evidence="14 15">
    <name type="scientific">Pusillimonas minor</name>
    <dbReference type="NCBI Taxonomy" id="2697024"/>
    <lineage>
        <taxon>Bacteria</taxon>
        <taxon>Pseudomonadati</taxon>
        <taxon>Pseudomonadota</taxon>
        <taxon>Betaproteobacteria</taxon>
        <taxon>Burkholderiales</taxon>
        <taxon>Alcaligenaceae</taxon>
        <taxon>Pusillimonas</taxon>
    </lineage>
</organism>
<dbReference type="InterPro" id="IPR051157">
    <property type="entry name" value="PDH/Transketolase"/>
</dbReference>
<keyword evidence="7 9" id="KW-0670">Pyruvate</keyword>
<dbReference type="Pfam" id="PF22613">
    <property type="entry name" value="Transketolase_C_1"/>
    <property type="match status" value="1"/>
</dbReference>
<dbReference type="InterPro" id="IPR055152">
    <property type="entry name" value="Transketolase-like_C_2"/>
</dbReference>
<evidence type="ECO:0000256" key="2">
    <source>
        <dbReference type="ARBA" id="ARBA00003157"/>
    </source>
</evidence>
<evidence type="ECO:0000313" key="15">
    <source>
        <dbReference type="Proteomes" id="UP000545386"/>
    </source>
</evidence>
<comment type="function">
    <text evidence="2 9">Component of the pyruvate dehydrogenase (PDH) complex, that catalyzes the overall conversion of pyruvate to acetyl-CoA and CO(2).</text>
</comment>
<dbReference type="EC" id="1.2.4.1" evidence="3 9"/>
<dbReference type="InterPro" id="IPR035807">
    <property type="entry name" value="PDC_E1_N"/>
</dbReference>
<feature type="domain" description="Transketolase-like C-terminal" evidence="13">
    <location>
        <begin position="723"/>
        <end position="861"/>
    </location>
</feature>
<evidence type="ECO:0000259" key="11">
    <source>
        <dbReference type="Pfam" id="PF00456"/>
    </source>
</evidence>
<dbReference type="GO" id="GO:0046872">
    <property type="term" value="F:metal ion binding"/>
    <property type="evidence" value="ECO:0007669"/>
    <property type="project" value="UniProtKB-KW"/>
</dbReference>
<dbReference type="Gene3D" id="3.40.50.920">
    <property type="match status" value="1"/>
</dbReference>
<feature type="binding site" evidence="10">
    <location>
        <position position="240"/>
    </location>
    <ligand>
        <name>Mg(2+)</name>
        <dbReference type="ChEBI" id="CHEBI:18420"/>
    </ligand>
</feature>
<dbReference type="CDD" id="cd02017">
    <property type="entry name" value="TPP_E1_EcPDC_like"/>
    <property type="match status" value="1"/>
</dbReference>
<evidence type="ECO:0000256" key="8">
    <source>
        <dbReference type="ARBA" id="ARBA00051231"/>
    </source>
</evidence>
<evidence type="ECO:0000259" key="12">
    <source>
        <dbReference type="Pfam" id="PF17831"/>
    </source>
</evidence>
<reference evidence="14 15" key="1">
    <citation type="submission" date="2020-08" db="EMBL/GenBank/DDBJ databases">
        <title>Paraeoetvoesia sp. YC-7-48 draft genome sequence.</title>
        <authorList>
            <person name="Yao L."/>
        </authorList>
    </citation>
    <scope>NUCLEOTIDE SEQUENCE [LARGE SCALE GENOMIC DNA]</scope>
    <source>
        <strain evidence="15">YC-7-48</strain>
    </source>
</reference>
<feature type="binding site" evidence="10">
    <location>
        <position position="272"/>
    </location>
    <ligand>
        <name>Mg(2+)</name>
        <dbReference type="ChEBI" id="CHEBI:18420"/>
    </ligand>
</feature>
<dbReference type="InterPro" id="IPR004660">
    <property type="entry name" value="PDH_E1"/>
</dbReference>
<gene>
    <name evidence="14" type="primary">aceE</name>
    <name evidence="14" type="ORF">GTU67_05545</name>
</gene>
<dbReference type="SUPFAM" id="SSF52518">
    <property type="entry name" value="Thiamin diphosphate-binding fold (THDP-binding)"/>
    <property type="match status" value="2"/>
</dbReference>
<sequence length="903" mass="100988">MSSLEKVGAASQADIDAVETQEWLEALQAVLEQEGPERAHFLLERLIDLARRSGAHIPFSPNTAYVNTIPPGLEPAHPGNLALEARIRSYVRWNAMAMVVKANRHSPPDGGDLGGHIASFASLATMIGCGQNHFWHAETEDHGGDLVYFQGHSSPGVYGRAFLEGRLSEDQLNNFRQEVDGKGLSSYPHPKLMPDFWQFPTVSMGLGPIMAIYQARFLKYLHARGIADTSKRKVWVFCGDGEMDEPESLGAISLAAREKLDNLIFVVNCNLQRLDGPVRGNGKIIQELEGDFRGSGWNVIKLLWGGYWDPLLARDKEGILRRIMEETVDGEYQAYKANDGAYVREKFFGKHPKLLELVSRMSDEDVWRLNRGGHDPHKVYAAFSSAVNHKGQPTVILAKTIKGYGMGHVGQAKNPSHQQKKLDLDTIREFRDRFNIPVPDDQLEALPYVKPAEDSPEMKYLHERRQALGGYLPKRRPRSTEQFKAPALEAFKPVLEPTAEGREISTTQGFVRILNQILRDKALAPRVVPILADESRTFGMEGLFRQIGIYAPEGQKYTPVDKDQVMYYKESADGQLLQEGINEAGAFSSWIAAATSYASNNRIMIPFYIYYSMFGFQRIGDLAWAAGDMQARGFLLGGTAGRTTLNGEGLQHEDGHSHIMSALIPNCVSYDPTFAHELAVIIQNGLKRMVEDQENVFYYITVMNENYAQPGLKAGDEEGIIKGMYKLKSNGSDNDKLRVQLMGSGTILREVIAAQDMLEKDWGVSSDIWSVTSFTELRRNGLDCERQRLLRPDAKDLPTPYVTQQLQGTKGPIVVSTDYVKLFGDQIRPFVPDNRRFTVLGTDGFGRSDFRAKLREHFEVDRRFVTVAALRSLADDGLIPLEKVAEAVKKYGINPDKANPQYA</sequence>
<dbReference type="SUPFAM" id="SSF52922">
    <property type="entry name" value="TK C-terminal domain-like"/>
    <property type="match status" value="1"/>
</dbReference>
<keyword evidence="15" id="KW-1185">Reference proteome</keyword>
<dbReference type="Pfam" id="PF17831">
    <property type="entry name" value="PDH_E1_M"/>
    <property type="match status" value="1"/>
</dbReference>
<evidence type="ECO:0000256" key="7">
    <source>
        <dbReference type="ARBA" id="ARBA00023317"/>
    </source>
</evidence>
<dbReference type="GO" id="GO:0004739">
    <property type="term" value="F:pyruvate dehydrogenase (acetyl-transferring) activity"/>
    <property type="evidence" value="ECO:0007669"/>
    <property type="project" value="UniProtKB-EC"/>
</dbReference>
<evidence type="ECO:0000256" key="9">
    <source>
        <dbReference type="PIRNR" id="PIRNR000156"/>
    </source>
</evidence>
<evidence type="ECO:0000256" key="10">
    <source>
        <dbReference type="PIRSR" id="PIRSR000156-1"/>
    </source>
</evidence>
<evidence type="ECO:0000256" key="1">
    <source>
        <dbReference type="ARBA" id="ARBA00001964"/>
    </source>
</evidence>
<dbReference type="PIRSF" id="PIRSF000156">
    <property type="entry name" value="Pyruvate_dh_E1"/>
    <property type="match status" value="1"/>
</dbReference>
<dbReference type="InterPro" id="IPR029061">
    <property type="entry name" value="THDP-binding"/>
</dbReference>
<accession>A0A842HKW3</accession>
<feature type="domain" description="Transketolase N-terminal" evidence="11">
    <location>
        <begin position="147"/>
        <end position="301"/>
    </location>
</feature>
<evidence type="ECO:0000259" key="13">
    <source>
        <dbReference type="Pfam" id="PF22613"/>
    </source>
</evidence>
<comment type="cofactor">
    <cofactor evidence="1 9">
        <name>thiamine diphosphate</name>
        <dbReference type="ChEBI" id="CHEBI:58937"/>
    </cofactor>
</comment>
<comment type="cofactor">
    <cofactor evidence="10">
        <name>Mg(2+)</name>
        <dbReference type="ChEBI" id="CHEBI:18420"/>
    </cofactor>
</comment>
<dbReference type="Proteomes" id="UP000545386">
    <property type="component" value="Unassembled WGS sequence"/>
</dbReference>